<gene>
    <name evidence="1" type="ORF">PSYMO_35061</name>
</gene>
<dbReference type="Proteomes" id="UP000003465">
    <property type="component" value="Unassembled WGS sequence"/>
</dbReference>
<protein>
    <submittedName>
        <fullName evidence="1">Uncharacterized protein</fullName>
    </submittedName>
</protein>
<proteinExistence type="predicted"/>
<comment type="caution">
    <text evidence="1">The sequence shown here is derived from an EMBL/GenBank/DDBJ whole genome shotgun (WGS) entry which is preliminary data.</text>
</comment>
<accession>A0A656GK08</accession>
<sequence length="64" mass="7209">IRKLRLTDFPVPLLPEPCAAFTFDTVEISPFIKRGFVWHLTATYRAVGILQALNSPNGGARRIR</sequence>
<dbReference type="AlphaFoldDB" id="A0A656GK08"/>
<evidence type="ECO:0000313" key="2">
    <source>
        <dbReference type="Proteomes" id="UP000003465"/>
    </source>
</evidence>
<name>A0A656GK08_PSEA0</name>
<feature type="non-terminal residue" evidence="1">
    <location>
        <position position="1"/>
    </location>
</feature>
<feature type="non-terminal residue" evidence="1">
    <location>
        <position position="64"/>
    </location>
</feature>
<evidence type="ECO:0000313" key="1">
    <source>
        <dbReference type="EMBL" id="EGH26386.1"/>
    </source>
</evidence>
<reference evidence="1 2" key="1">
    <citation type="journal article" date="2011" name="PLoS Pathog.">
        <title>Dynamic evolution of pathogenicity revealed by sequencing and comparative genomics of 19 Pseudomonas syringae isolates.</title>
        <authorList>
            <person name="Baltrus D.A."/>
            <person name="Nishimura M.T."/>
            <person name="Romanchuk A."/>
            <person name="Chang J.H."/>
            <person name="Mukhtar M.S."/>
            <person name="Cherkis K."/>
            <person name="Roach J."/>
            <person name="Grant S.R."/>
            <person name="Jones C.D."/>
            <person name="Dangl J.L."/>
        </authorList>
    </citation>
    <scope>NUCLEOTIDE SEQUENCE [LARGE SCALE GENOMIC DNA]</scope>
    <source>
        <strain evidence="1 2">301020</strain>
    </source>
</reference>
<organism evidence="1 2">
    <name type="scientific">Pseudomonas amygdali pv. mori str. 301020</name>
    <dbReference type="NCBI Taxonomy" id="629261"/>
    <lineage>
        <taxon>Bacteria</taxon>
        <taxon>Pseudomonadati</taxon>
        <taxon>Pseudomonadota</taxon>
        <taxon>Gammaproteobacteria</taxon>
        <taxon>Pseudomonadales</taxon>
        <taxon>Pseudomonadaceae</taxon>
        <taxon>Pseudomonas</taxon>
        <taxon>Pseudomonas amygdali</taxon>
    </lineage>
</organism>
<dbReference type="EMBL" id="AEAG01002243">
    <property type="protein sequence ID" value="EGH26386.1"/>
    <property type="molecule type" value="Genomic_DNA"/>
</dbReference>